<comment type="function">
    <text evidence="5">Mechanosensitive channel that participates in the regulation of osmotic pressure changes within the cell, opening in response to stretch forces in the membrane lipid bilayer, without the need for other proteins. Contributes to normal resistance to hypoosmotic shock. Forms an ion channel of 1.0 nanosiemens conductance with a slight preference for anions.</text>
</comment>
<dbReference type="PANTHER" id="PTHR30221:SF1">
    <property type="entry name" value="SMALL-CONDUCTANCE MECHANOSENSITIVE CHANNEL"/>
    <property type="match status" value="1"/>
</dbReference>
<evidence type="ECO:0000256" key="4">
    <source>
        <dbReference type="ARBA" id="ARBA00023136"/>
    </source>
</evidence>
<evidence type="ECO:0000256" key="2">
    <source>
        <dbReference type="ARBA" id="ARBA00022692"/>
    </source>
</evidence>
<dbReference type="SUPFAM" id="SSF51206">
    <property type="entry name" value="cAMP-binding domain-like"/>
    <property type="match status" value="1"/>
</dbReference>
<keyword evidence="5" id="KW-0406">Ion transport</keyword>
<dbReference type="InterPro" id="IPR006685">
    <property type="entry name" value="MscS_channel_2nd"/>
</dbReference>
<dbReference type="InterPro" id="IPR010920">
    <property type="entry name" value="LSM_dom_sf"/>
</dbReference>
<evidence type="ECO:0000259" key="6">
    <source>
        <dbReference type="PROSITE" id="PS50042"/>
    </source>
</evidence>
<dbReference type="CDD" id="cd00038">
    <property type="entry name" value="CAP_ED"/>
    <property type="match status" value="1"/>
</dbReference>
<evidence type="ECO:0000313" key="7">
    <source>
        <dbReference type="EMBL" id="MDX8535588.1"/>
    </source>
</evidence>
<dbReference type="InterPro" id="IPR000595">
    <property type="entry name" value="cNMP-bd_dom"/>
</dbReference>
<dbReference type="Gene3D" id="2.60.120.10">
    <property type="entry name" value="Jelly Rolls"/>
    <property type="match status" value="1"/>
</dbReference>
<dbReference type="Pfam" id="PF00027">
    <property type="entry name" value="cNMP_binding"/>
    <property type="match status" value="1"/>
</dbReference>
<organism evidence="7 8">
    <name type="scientific">Mesorhizobium vachelliae</name>
    <dbReference type="NCBI Taxonomy" id="3072309"/>
    <lineage>
        <taxon>Bacteria</taxon>
        <taxon>Pseudomonadati</taxon>
        <taxon>Pseudomonadota</taxon>
        <taxon>Alphaproteobacteria</taxon>
        <taxon>Hyphomicrobiales</taxon>
        <taxon>Phyllobacteriaceae</taxon>
        <taxon>Mesorhizobium</taxon>
    </lineage>
</organism>
<sequence>MVAWTAVIVVGYPLLTIALSEASRRTPQESGSDGARFLRVLQFAVLPAAVIWVLIHKLMSLPEQSFWIKIIDTIVGILVLYAVLLIAQAALFAVRSRINGRLTAPKLFYELGGLVIAVVGGAMIISAVWDVDLGTLFGALGVGSVVLGLALQNVIGGLANGLIVLSGRHFSIGDWLKVDGEFAKVVQVDWRSVTLENGDTRVVVPSSQLSSSTLRIRQGQQPRSVQVSLSFPAVHSPQKVKAALMEAAQSIEGGLPGTAHATADEISNGSIAYSVSIAVADPAAMTAVRAAMLERIWYVCRRRGLDSSNAGAEADETEIPRREQIFVRMAGLRGTVAGLNELAAAIRIERYAEGEYLQRHGEPAENIFILLSGDLSVTTGRGRVAVERLDAGQMFVIREMLRGAKSPVDLLAETESEVMNVPADAMQRMLDKNRGLAADFESAIETRTKLIGTVVTRERSQ</sequence>
<keyword evidence="4 5" id="KW-0472">Membrane</keyword>
<keyword evidence="2 5" id="KW-0812">Transmembrane</keyword>
<feature type="transmembrane region" description="Helical" evidence="5">
    <location>
        <begin position="67"/>
        <end position="95"/>
    </location>
</feature>
<keyword evidence="8" id="KW-1185">Reference proteome</keyword>
<comment type="subunit">
    <text evidence="5">Homoheptamer.</text>
</comment>
<feature type="transmembrane region" description="Helical" evidence="5">
    <location>
        <begin position="135"/>
        <end position="159"/>
    </location>
</feature>
<reference evidence="7 8" key="1">
    <citation type="submission" date="2023-08" db="EMBL/GenBank/DDBJ databases">
        <title>Implementing the SeqCode for naming new Mesorhizobium species isolated from Vachellia karroo root nodules.</title>
        <authorList>
            <person name="Van Lill M."/>
        </authorList>
    </citation>
    <scope>NUCLEOTIDE SEQUENCE [LARGE SCALE GENOMIC DNA]</scope>
    <source>
        <strain evidence="7 8">VK25D</strain>
    </source>
</reference>
<dbReference type="Proteomes" id="UP001285154">
    <property type="component" value="Unassembled WGS sequence"/>
</dbReference>
<evidence type="ECO:0000256" key="5">
    <source>
        <dbReference type="RuleBase" id="RU369025"/>
    </source>
</evidence>
<keyword evidence="5" id="KW-0997">Cell inner membrane</keyword>
<dbReference type="InterPro" id="IPR014710">
    <property type="entry name" value="RmlC-like_jellyroll"/>
</dbReference>
<comment type="similarity">
    <text evidence="5">Belongs to the MscS (TC 1.A.23) family.</text>
</comment>
<evidence type="ECO:0000256" key="3">
    <source>
        <dbReference type="ARBA" id="ARBA00022989"/>
    </source>
</evidence>
<evidence type="ECO:0000313" key="8">
    <source>
        <dbReference type="Proteomes" id="UP001285154"/>
    </source>
</evidence>
<proteinExistence type="inferred from homology"/>
<dbReference type="InterPro" id="IPR045275">
    <property type="entry name" value="MscS_archaea/bacteria_type"/>
</dbReference>
<dbReference type="SMART" id="SM00100">
    <property type="entry name" value="cNMP"/>
    <property type="match status" value="1"/>
</dbReference>
<keyword evidence="5" id="KW-0813">Transport</keyword>
<accession>A0ABU5AE86</accession>
<dbReference type="SUPFAM" id="SSF50182">
    <property type="entry name" value="Sm-like ribonucleoproteins"/>
    <property type="match status" value="1"/>
</dbReference>
<keyword evidence="3 5" id="KW-1133">Transmembrane helix</keyword>
<evidence type="ECO:0000256" key="1">
    <source>
        <dbReference type="ARBA" id="ARBA00004370"/>
    </source>
</evidence>
<comment type="caution">
    <text evidence="5">Lacks conserved residue(s) required for the propagation of feature annotation.</text>
</comment>
<dbReference type="Gene3D" id="2.30.30.60">
    <property type="match status" value="1"/>
</dbReference>
<keyword evidence="5" id="KW-1003">Cell membrane</keyword>
<keyword evidence="5" id="KW-0407">Ion channel</keyword>
<dbReference type="RefSeq" id="WP_320319333.1">
    <property type="nucleotide sequence ID" value="NZ_JAVIIR010000024.1"/>
</dbReference>
<feature type="transmembrane region" description="Helical" evidence="5">
    <location>
        <begin position="107"/>
        <end position="129"/>
    </location>
</feature>
<dbReference type="Pfam" id="PF00924">
    <property type="entry name" value="MS_channel_2nd"/>
    <property type="match status" value="1"/>
</dbReference>
<feature type="domain" description="Cyclic nucleotide-binding" evidence="6">
    <location>
        <begin position="339"/>
        <end position="430"/>
    </location>
</feature>
<gene>
    <name evidence="7" type="ORF">RFM42_31775</name>
</gene>
<name>A0ABU5AE86_9HYPH</name>
<dbReference type="InterPro" id="IPR018490">
    <property type="entry name" value="cNMP-bd_dom_sf"/>
</dbReference>
<comment type="subcellular location">
    <subcellularLocation>
        <location evidence="5">Cell inner membrane</location>
        <topology evidence="5">Multi-pass membrane protein</topology>
    </subcellularLocation>
    <subcellularLocation>
        <location evidence="1">Membrane</location>
    </subcellularLocation>
</comment>
<protein>
    <recommendedName>
        <fullName evidence="5">Small-conductance mechanosensitive channel</fullName>
    </recommendedName>
</protein>
<feature type="transmembrane region" description="Helical" evidence="5">
    <location>
        <begin position="36"/>
        <end position="55"/>
    </location>
</feature>
<comment type="caution">
    <text evidence="7">The sequence shown here is derived from an EMBL/GenBank/DDBJ whole genome shotgun (WGS) entry which is preliminary data.</text>
</comment>
<feature type="transmembrane region" description="Helical" evidence="5">
    <location>
        <begin position="6"/>
        <end position="24"/>
    </location>
</feature>
<dbReference type="PROSITE" id="PS50042">
    <property type="entry name" value="CNMP_BINDING_3"/>
    <property type="match status" value="1"/>
</dbReference>
<dbReference type="EMBL" id="JAVIIQ010000023">
    <property type="protein sequence ID" value="MDX8535588.1"/>
    <property type="molecule type" value="Genomic_DNA"/>
</dbReference>
<dbReference type="PANTHER" id="PTHR30221">
    <property type="entry name" value="SMALL-CONDUCTANCE MECHANOSENSITIVE CHANNEL"/>
    <property type="match status" value="1"/>
</dbReference>
<dbReference type="InterPro" id="IPR023408">
    <property type="entry name" value="MscS_beta-dom_sf"/>
</dbReference>